<dbReference type="PANTHER" id="PTHR37523:SF1">
    <property type="entry name" value="CALCINEURIN-LIKE PHOSPHOESTERASE DOMAIN-CONTAINING PROTEIN"/>
    <property type="match status" value="1"/>
</dbReference>
<reference evidence="1 2" key="1">
    <citation type="submission" date="2021-01" db="EMBL/GenBank/DDBJ databases">
        <title>Whole genome shotgun sequence of Microbispora corallina NBRC 16416.</title>
        <authorList>
            <person name="Komaki H."/>
            <person name="Tamura T."/>
        </authorList>
    </citation>
    <scope>NUCLEOTIDE SEQUENCE [LARGE SCALE GENOMIC DNA]</scope>
    <source>
        <strain evidence="1 2">NBRC 16416</strain>
    </source>
</reference>
<organism evidence="1 2">
    <name type="scientific">Microbispora corallina</name>
    <dbReference type="NCBI Taxonomy" id="83302"/>
    <lineage>
        <taxon>Bacteria</taxon>
        <taxon>Bacillati</taxon>
        <taxon>Actinomycetota</taxon>
        <taxon>Actinomycetes</taxon>
        <taxon>Streptosporangiales</taxon>
        <taxon>Streptosporangiaceae</taxon>
        <taxon>Microbispora</taxon>
    </lineage>
</organism>
<gene>
    <name evidence="1" type="ORF">Mco01_28700</name>
</gene>
<dbReference type="Gene3D" id="3.60.21.10">
    <property type="match status" value="1"/>
</dbReference>
<sequence length="320" mass="34852">MLRGRDLKIFFATDIHGSDRCFRKFVNAGKFYGADVLIMGGDITGKMLVPVIEGPGGRYTSHLFGRDREVGAEELPALRKTIADAGFYAYDTTPDEIAEFREHPELVDKTFRTHMHETLSAWMALAEERLAGTGIMCLLAPGNDDPLFVDDVLGSSDMLVNPEGRLVELPGGFTMISVGFSNPTPWNSPRELPEEQLAERIAREAARVPDMSKAIFNLHVPPKDTPIDQAMALDDEFRPVMRSGSPVITGVGSSAVRDAMATYRPLLGLHGHIHESRGEAVIAGSRSINPGSEYSEGVLRGALITLSTKKGLRGYQLVAG</sequence>
<protein>
    <submittedName>
        <fullName evidence="1">Metallophosphoesterase</fullName>
    </submittedName>
</protein>
<accession>A0ABQ4FYM7</accession>
<comment type="caution">
    <text evidence="1">The sequence shown here is derived from an EMBL/GenBank/DDBJ whole genome shotgun (WGS) entry which is preliminary data.</text>
</comment>
<proteinExistence type="predicted"/>
<name>A0ABQ4FYM7_9ACTN</name>
<dbReference type="InterPro" id="IPR029052">
    <property type="entry name" value="Metallo-depent_PP-like"/>
</dbReference>
<evidence type="ECO:0000313" key="1">
    <source>
        <dbReference type="EMBL" id="GIH39870.1"/>
    </source>
</evidence>
<evidence type="ECO:0000313" key="2">
    <source>
        <dbReference type="Proteomes" id="UP000603904"/>
    </source>
</evidence>
<dbReference type="RefSeq" id="WP_204057360.1">
    <property type="nucleotide sequence ID" value="NZ_BAAAGP010000011.1"/>
</dbReference>
<dbReference type="Proteomes" id="UP000603904">
    <property type="component" value="Unassembled WGS sequence"/>
</dbReference>
<keyword evidence="2" id="KW-1185">Reference proteome</keyword>
<dbReference type="EMBL" id="BOOC01000011">
    <property type="protein sequence ID" value="GIH39870.1"/>
    <property type="molecule type" value="Genomic_DNA"/>
</dbReference>
<dbReference type="PANTHER" id="PTHR37523">
    <property type="entry name" value="METALLOPHOSPHOESTERASE"/>
    <property type="match status" value="1"/>
</dbReference>
<dbReference type="SUPFAM" id="SSF56300">
    <property type="entry name" value="Metallo-dependent phosphatases"/>
    <property type="match status" value="1"/>
</dbReference>